<sequence>MTASNAPDIGISIMKEQDYHLENVTFKKIEDKVNHSVSFYVNKGSVAKLNL</sequence>
<dbReference type="EMBL" id="MK784556">
    <property type="protein sequence ID" value="QHN74543.1"/>
    <property type="molecule type" value="Genomic_DNA"/>
</dbReference>
<gene>
    <name evidence="1" type="ORF">I3V53_09740</name>
</gene>
<reference evidence="3" key="1">
    <citation type="journal article" date="2020" name="MBio">
        <title>Staphylococcus epidermidis MSCRAMM SesJ is Encoded in Composite Islands.</title>
        <authorList>
            <person name="Arora S."/>
            <person name="Li X."/>
            <person name="Hillhouse A."/>
            <person name="Konganti K."/>
            <person name="Little S.V."/>
            <person name="Lawhon S.D."/>
            <person name="Threadgill D."/>
            <person name="Shelburne S."/>
            <person name="Hook M."/>
        </authorList>
    </citation>
    <scope>NUCLEOTIDE SEQUENCE</scope>
    <source>
        <strain evidence="3">MB1143</strain>
        <strain evidence="4">MB1709</strain>
        <strain evidence="2">MB2193</strain>
    </source>
</reference>
<evidence type="ECO:0000313" key="1">
    <source>
        <dbReference type="EMBL" id="MBF9304352.1"/>
    </source>
</evidence>
<reference evidence="1" key="2">
    <citation type="submission" date="2020-11" db="EMBL/GenBank/DDBJ databases">
        <title>Molecular epidemiology and genomic profiles of multidrug-resistant bacteria collected from clinical sources in South Africa.</title>
        <authorList>
            <person name="Asante J."/>
            <person name="Amoako D.G."/>
        </authorList>
    </citation>
    <scope>NUCLEOTIDE SEQUENCE</scope>
    <source>
        <strain evidence="1">C68</strain>
    </source>
</reference>
<dbReference type="EMBL" id="JADPYN010000021">
    <property type="protein sequence ID" value="MBF9304352.1"/>
    <property type="molecule type" value="Genomic_DNA"/>
</dbReference>
<dbReference type="AlphaFoldDB" id="A0A6B9V0A1"/>
<dbReference type="EMBL" id="MK784555">
    <property type="protein sequence ID" value="QHN74431.1"/>
    <property type="molecule type" value="Genomic_DNA"/>
</dbReference>
<protein>
    <submittedName>
        <fullName evidence="3">Uncharacterized protein</fullName>
    </submittedName>
</protein>
<dbReference type="RefSeq" id="WP_001830703.1">
    <property type="nucleotide sequence ID" value="NZ_CABGJO010000006.1"/>
</dbReference>
<dbReference type="Proteomes" id="UP000622362">
    <property type="component" value="Unassembled WGS sequence"/>
</dbReference>
<accession>A0A6B9V0A1</accession>
<name>A0A6B9V0A1_STAEP</name>
<evidence type="ECO:0000313" key="3">
    <source>
        <dbReference type="EMBL" id="QHN74431.1"/>
    </source>
</evidence>
<proteinExistence type="predicted"/>
<evidence type="ECO:0000313" key="2">
    <source>
        <dbReference type="EMBL" id="QHN74281.1"/>
    </source>
</evidence>
<organism evidence="3">
    <name type="scientific">Staphylococcus epidermidis</name>
    <dbReference type="NCBI Taxonomy" id="1282"/>
    <lineage>
        <taxon>Bacteria</taxon>
        <taxon>Bacillati</taxon>
        <taxon>Bacillota</taxon>
        <taxon>Bacilli</taxon>
        <taxon>Bacillales</taxon>
        <taxon>Staphylococcaceae</taxon>
        <taxon>Staphylococcus</taxon>
    </lineage>
</organism>
<dbReference type="EMBL" id="MK784553">
    <property type="protein sequence ID" value="QHN74281.1"/>
    <property type="molecule type" value="Genomic_DNA"/>
</dbReference>
<evidence type="ECO:0000313" key="4">
    <source>
        <dbReference type="EMBL" id="QHN74543.1"/>
    </source>
</evidence>